<dbReference type="Proteomes" id="UP000001572">
    <property type="component" value="Chromosome"/>
</dbReference>
<evidence type="ECO:0000256" key="8">
    <source>
        <dbReference type="ARBA" id="ARBA00029447"/>
    </source>
</evidence>
<keyword evidence="6 10" id="KW-0472">Membrane</keyword>
<evidence type="ECO:0000256" key="6">
    <source>
        <dbReference type="ARBA" id="ARBA00023136"/>
    </source>
</evidence>
<dbReference type="PROSITE" id="PS50885">
    <property type="entry name" value="HAMP"/>
    <property type="match status" value="1"/>
</dbReference>
<dbReference type="Gene3D" id="1.10.287.950">
    <property type="entry name" value="Methyl-accepting chemotaxis protein"/>
    <property type="match status" value="1"/>
</dbReference>
<evidence type="ECO:0000256" key="4">
    <source>
        <dbReference type="ARBA" id="ARBA00022692"/>
    </source>
</evidence>
<dbReference type="GO" id="GO:0005886">
    <property type="term" value="C:plasma membrane"/>
    <property type="evidence" value="ECO:0007669"/>
    <property type="project" value="UniProtKB-SubCell"/>
</dbReference>
<evidence type="ECO:0000256" key="1">
    <source>
        <dbReference type="ARBA" id="ARBA00004651"/>
    </source>
</evidence>
<dbReference type="GO" id="GO:0007165">
    <property type="term" value="P:signal transduction"/>
    <property type="evidence" value="ECO:0007669"/>
    <property type="project" value="UniProtKB-KW"/>
</dbReference>
<dbReference type="GO" id="GO:0006935">
    <property type="term" value="P:chemotaxis"/>
    <property type="evidence" value="ECO:0007669"/>
    <property type="project" value="UniProtKB-KW"/>
</dbReference>
<evidence type="ECO:0000256" key="2">
    <source>
        <dbReference type="ARBA" id="ARBA00022475"/>
    </source>
</evidence>
<evidence type="ECO:0000256" key="7">
    <source>
        <dbReference type="ARBA" id="ARBA00023224"/>
    </source>
</evidence>
<protein>
    <submittedName>
        <fullName evidence="13">Methyl-accepting chemotaxis sensory transducer</fullName>
    </submittedName>
</protein>
<keyword evidence="3" id="KW-0145">Chemotaxis</keyword>
<comment type="subcellular location">
    <subcellularLocation>
        <location evidence="1">Cell membrane</location>
        <topology evidence="1">Multi-pass membrane protein</topology>
    </subcellularLocation>
</comment>
<evidence type="ECO:0000259" key="11">
    <source>
        <dbReference type="PROSITE" id="PS50111"/>
    </source>
</evidence>
<dbReference type="SUPFAM" id="SSF58104">
    <property type="entry name" value="Methyl-accepting chemotaxis protein (MCP) signaling domain"/>
    <property type="match status" value="1"/>
</dbReference>
<name>A6TX67_ALKMQ</name>
<dbReference type="PROSITE" id="PS50111">
    <property type="entry name" value="CHEMOTAXIS_TRANSDUC_2"/>
    <property type="match status" value="1"/>
</dbReference>
<dbReference type="STRING" id="293826.Amet_4717"/>
<feature type="domain" description="HAMP" evidence="12">
    <location>
        <begin position="308"/>
        <end position="361"/>
    </location>
</feature>
<dbReference type="Pfam" id="PF02743">
    <property type="entry name" value="dCache_1"/>
    <property type="match status" value="1"/>
</dbReference>
<evidence type="ECO:0000313" key="13">
    <source>
        <dbReference type="EMBL" id="ABR50785.1"/>
    </source>
</evidence>
<evidence type="ECO:0000313" key="14">
    <source>
        <dbReference type="Proteomes" id="UP000001572"/>
    </source>
</evidence>
<keyword evidence="14" id="KW-1185">Reference proteome</keyword>
<dbReference type="PANTHER" id="PTHR32089:SF112">
    <property type="entry name" value="LYSOZYME-LIKE PROTEIN-RELATED"/>
    <property type="match status" value="1"/>
</dbReference>
<evidence type="ECO:0000259" key="12">
    <source>
        <dbReference type="PROSITE" id="PS50885"/>
    </source>
</evidence>
<feature type="domain" description="Methyl-accepting transducer" evidence="11">
    <location>
        <begin position="380"/>
        <end position="637"/>
    </location>
</feature>
<dbReference type="HOGENOM" id="CLU_000445_107_19_9"/>
<keyword evidence="4 10" id="KW-0812">Transmembrane</keyword>
<dbReference type="OrthoDB" id="9762005at2"/>
<dbReference type="PANTHER" id="PTHR32089">
    <property type="entry name" value="METHYL-ACCEPTING CHEMOTAXIS PROTEIN MCPB"/>
    <property type="match status" value="1"/>
</dbReference>
<evidence type="ECO:0000256" key="5">
    <source>
        <dbReference type="ARBA" id="ARBA00022989"/>
    </source>
</evidence>
<evidence type="ECO:0000256" key="3">
    <source>
        <dbReference type="ARBA" id="ARBA00022500"/>
    </source>
</evidence>
<dbReference type="EMBL" id="CP000724">
    <property type="protein sequence ID" value="ABR50785.1"/>
    <property type="molecule type" value="Genomic_DNA"/>
</dbReference>
<dbReference type="SUPFAM" id="SSF103190">
    <property type="entry name" value="Sensory domain-like"/>
    <property type="match status" value="1"/>
</dbReference>
<dbReference type="KEGG" id="amt:Amet_4717"/>
<dbReference type="eggNOG" id="COG0840">
    <property type="taxonomic scope" value="Bacteria"/>
</dbReference>
<proteinExistence type="inferred from homology"/>
<dbReference type="InterPro" id="IPR033479">
    <property type="entry name" value="dCache_1"/>
</dbReference>
<keyword evidence="5 10" id="KW-1133">Transmembrane helix</keyword>
<evidence type="ECO:0000256" key="10">
    <source>
        <dbReference type="SAM" id="Phobius"/>
    </source>
</evidence>
<comment type="similarity">
    <text evidence="8">Belongs to the methyl-accepting chemotaxis (MCP) protein family.</text>
</comment>
<organism evidence="13 14">
    <name type="scientific">Alkaliphilus metalliredigens (strain QYMF)</name>
    <dbReference type="NCBI Taxonomy" id="293826"/>
    <lineage>
        <taxon>Bacteria</taxon>
        <taxon>Bacillati</taxon>
        <taxon>Bacillota</taxon>
        <taxon>Clostridia</taxon>
        <taxon>Peptostreptococcales</taxon>
        <taxon>Natronincolaceae</taxon>
        <taxon>Alkaliphilus</taxon>
    </lineage>
</organism>
<evidence type="ECO:0000256" key="9">
    <source>
        <dbReference type="PROSITE-ProRule" id="PRU00284"/>
    </source>
</evidence>
<dbReference type="Pfam" id="PF00672">
    <property type="entry name" value="HAMP"/>
    <property type="match status" value="1"/>
</dbReference>
<dbReference type="CDD" id="cd06225">
    <property type="entry name" value="HAMP"/>
    <property type="match status" value="1"/>
</dbReference>
<dbReference type="Pfam" id="PF00015">
    <property type="entry name" value="MCPsignal"/>
    <property type="match status" value="1"/>
</dbReference>
<keyword evidence="7 9" id="KW-0807">Transducer</keyword>
<feature type="transmembrane region" description="Helical" evidence="10">
    <location>
        <begin position="286"/>
        <end position="306"/>
    </location>
</feature>
<keyword evidence="2" id="KW-1003">Cell membrane</keyword>
<reference evidence="14" key="1">
    <citation type="journal article" date="2016" name="Genome Announc.">
        <title>Complete genome sequence of Alkaliphilus metalliredigens strain QYMF, an alkaliphilic and metal-reducing bacterium isolated from borax-contaminated leachate ponds.</title>
        <authorList>
            <person name="Hwang C."/>
            <person name="Copeland A."/>
            <person name="Lucas S."/>
            <person name="Lapidus A."/>
            <person name="Barry K."/>
            <person name="Detter J.C."/>
            <person name="Glavina Del Rio T."/>
            <person name="Hammon N."/>
            <person name="Israni S."/>
            <person name="Dalin E."/>
            <person name="Tice H."/>
            <person name="Pitluck S."/>
            <person name="Chertkov O."/>
            <person name="Brettin T."/>
            <person name="Bruce D."/>
            <person name="Han C."/>
            <person name="Schmutz J."/>
            <person name="Larimer F."/>
            <person name="Land M.L."/>
            <person name="Hauser L."/>
            <person name="Kyrpides N."/>
            <person name="Mikhailova N."/>
            <person name="Ye Q."/>
            <person name="Zhou J."/>
            <person name="Richardson P."/>
            <person name="Fields M.W."/>
        </authorList>
    </citation>
    <scope>NUCLEOTIDE SEQUENCE [LARGE SCALE GENOMIC DNA]</scope>
    <source>
        <strain evidence="14">QYMF</strain>
    </source>
</reference>
<accession>A6TX67</accession>
<dbReference type="InterPro" id="IPR029151">
    <property type="entry name" value="Sensor-like_sf"/>
</dbReference>
<dbReference type="InterPro" id="IPR004089">
    <property type="entry name" value="MCPsignal_dom"/>
</dbReference>
<dbReference type="AlphaFoldDB" id="A6TX67"/>
<gene>
    <name evidence="13" type="ordered locus">Amet_4717</name>
</gene>
<dbReference type="SMART" id="SM00283">
    <property type="entry name" value="MA"/>
    <property type="match status" value="1"/>
</dbReference>
<sequence>MGIRLKLSLVISLLIVLSLSLLSFGGYTFSKRSMLESNDDLLKSAVDIRTQEVELFLVDSISKVEGFSRLKGLLDANPEEAVPELARVFPSFQDTFANISMANAEGTRWNYIGEEGSIASREYFTHTMTTNESMISDVLVSNTSGKLSVIVVSPIMNEENMTKGVGYATLELDRIQEIITGLEFGETGFGFIFDQHGMILAHGAEDSLLGELITESESMQQHPIKYIWDHKESQDDSRYALLEHDLHGSEYLTTIVPVNIMGNTPWYLGLSVEQAEIQQNVHSLKWIFLIISATCIFIAVIIAILFSMKLISPIILINEITKKIASGNLKQDNVDIKSKDELGQLHQNVTLMTNSLREFIQQIVNTSDQVASSSVALTATSEQSAIAAEEVAKTIEEIARGTSEQAKDTELGAGSINELGKLIENDQQYVQELNTSIDVVNTLKNEGSEIIKDLVEKTESNNEALQIINGVIINTNESAQKIEVASQMIRSIAEQTNLLALNAAIEAARAGDAGRGFAVVAEEIRKLAENSSEFTQQIATITQELTAKTELTVSTMQEVDSITTSQTMSVSMTNDKFEGIAKAIENIQKLISMITLSGKEMEGKKSEVISIIENLSAISEETAAGTQEAAASVEEQTASMIEIANSSEALGQLAEEMKKNISKFQL</sequence>
<dbReference type="InterPro" id="IPR003660">
    <property type="entry name" value="HAMP_dom"/>
</dbReference>
<dbReference type="Gene3D" id="3.30.450.20">
    <property type="entry name" value="PAS domain"/>
    <property type="match status" value="2"/>
</dbReference>